<dbReference type="Proteomes" id="UP001184150">
    <property type="component" value="Unassembled WGS sequence"/>
</dbReference>
<dbReference type="RefSeq" id="WP_309805347.1">
    <property type="nucleotide sequence ID" value="NZ_JAVDRD010000005.1"/>
</dbReference>
<sequence length="220" mass="24991">MTATMTKAKPDPRAKRRDETHAQWQARIDAMAPFERETGEPVLTPEALAQGDWEAAFIPDQGGHLTKTMRRKSVSSMARLHDNGQITGDQWAASQEIALVAEMIERSVSVRGASLEARVDSSGSGRDVLVERLHLVRMEQAYTQWRQHLPMPRRMVIDMVLGDRELFATARVHGMGWPRARRLLLGALDRWCDIRARVWRDVDERDVLARYARLGVGELV</sequence>
<feature type="compositionally biased region" description="Basic and acidic residues" evidence="1">
    <location>
        <begin position="8"/>
        <end position="21"/>
    </location>
</feature>
<gene>
    <name evidence="2" type="ORF">J2792_002353</name>
</gene>
<accession>A0ABU1MMC2</accession>
<name>A0ABU1MMC2_9SPHN</name>
<feature type="region of interest" description="Disordered" evidence="1">
    <location>
        <begin position="1"/>
        <end position="22"/>
    </location>
</feature>
<keyword evidence="3" id="KW-1185">Reference proteome</keyword>
<proteinExistence type="predicted"/>
<evidence type="ECO:0000313" key="2">
    <source>
        <dbReference type="EMBL" id="MDR6511481.1"/>
    </source>
</evidence>
<comment type="caution">
    <text evidence="2">The sequence shown here is derived from an EMBL/GenBank/DDBJ whole genome shotgun (WGS) entry which is preliminary data.</text>
</comment>
<protein>
    <submittedName>
        <fullName evidence="2">Uncharacterized protein</fullName>
    </submittedName>
</protein>
<dbReference type="EMBL" id="JAVDRD010000005">
    <property type="protein sequence ID" value="MDR6511481.1"/>
    <property type="molecule type" value="Genomic_DNA"/>
</dbReference>
<evidence type="ECO:0000256" key="1">
    <source>
        <dbReference type="SAM" id="MobiDB-lite"/>
    </source>
</evidence>
<organism evidence="2 3">
    <name type="scientific">Novosphingobium capsulatum</name>
    <dbReference type="NCBI Taxonomy" id="13688"/>
    <lineage>
        <taxon>Bacteria</taxon>
        <taxon>Pseudomonadati</taxon>
        <taxon>Pseudomonadota</taxon>
        <taxon>Alphaproteobacteria</taxon>
        <taxon>Sphingomonadales</taxon>
        <taxon>Sphingomonadaceae</taxon>
        <taxon>Novosphingobium</taxon>
    </lineage>
</organism>
<reference evidence="2 3" key="1">
    <citation type="submission" date="2023-07" db="EMBL/GenBank/DDBJ databases">
        <title>Sorghum-associated microbial communities from plants grown in Nebraska, USA.</title>
        <authorList>
            <person name="Schachtman D."/>
        </authorList>
    </citation>
    <scope>NUCLEOTIDE SEQUENCE [LARGE SCALE GENOMIC DNA]</scope>
    <source>
        <strain evidence="2 3">DS1027</strain>
    </source>
</reference>
<evidence type="ECO:0000313" key="3">
    <source>
        <dbReference type="Proteomes" id="UP001184150"/>
    </source>
</evidence>